<protein>
    <submittedName>
        <fullName evidence="4">Acireductone synthase-like protein</fullName>
    </submittedName>
</protein>
<sequence>MAPQPVDRQRWDEIELVVLDIEGTISSISFVKDVLYPYALNELTRLARDSWDDAATQDLIQAFPAETRTDADTLIAHVQELTAKDIKAVYLKQLQGHLWQTGYTSGRLLTPLFPDVLPVLRHWHSSKLKTLAIFSSGSIHAQRQFFSYVKDGAQTVDLKPLFKEHFDTVTAGPKNEVESYVRICERPGNAELTMEDREKFPVIRSLEEVAALG</sequence>
<dbReference type="GO" id="GO:0000287">
    <property type="term" value="F:magnesium ion binding"/>
    <property type="evidence" value="ECO:0007669"/>
    <property type="project" value="InterPro"/>
</dbReference>
<organism evidence="4 5">
    <name type="scientific">Sporormia fimetaria CBS 119925</name>
    <dbReference type="NCBI Taxonomy" id="1340428"/>
    <lineage>
        <taxon>Eukaryota</taxon>
        <taxon>Fungi</taxon>
        <taxon>Dikarya</taxon>
        <taxon>Ascomycota</taxon>
        <taxon>Pezizomycotina</taxon>
        <taxon>Dothideomycetes</taxon>
        <taxon>Pleosporomycetidae</taxon>
        <taxon>Pleosporales</taxon>
        <taxon>Sporormiaceae</taxon>
        <taxon>Sporormia</taxon>
    </lineage>
</organism>
<accession>A0A6A6V5R4</accession>
<keyword evidence="5" id="KW-1185">Reference proteome</keyword>
<evidence type="ECO:0000256" key="2">
    <source>
        <dbReference type="ARBA" id="ARBA00022801"/>
    </source>
</evidence>
<evidence type="ECO:0000313" key="5">
    <source>
        <dbReference type="Proteomes" id="UP000799440"/>
    </source>
</evidence>
<dbReference type="NCBIfam" id="TIGR01691">
    <property type="entry name" value="enolase-ppase"/>
    <property type="match status" value="1"/>
</dbReference>
<name>A0A6A6V5R4_9PLEO</name>
<reference evidence="4" key="1">
    <citation type="journal article" date="2020" name="Stud. Mycol.">
        <title>101 Dothideomycetes genomes: a test case for predicting lifestyles and emergence of pathogens.</title>
        <authorList>
            <person name="Haridas S."/>
            <person name="Albert R."/>
            <person name="Binder M."/>
            <person name="Bloem J."/>
            <person name="Labutti K."/>
            <person name="Salamov A."/>
            <person name="Andreopoulos B."/>
            <person name="Baker S."/>
            <person name="Barry K."/>
            <person name="Bills G."/>
            <person name="Bluhm B."/>
            <person name="Cannon C."/>
            <person name="Castanera R."/>
            <person name="Culley D."/>
            <person name="Daum C."/>
            <person name="Ezra D."/>
            <person name="Gonzalez J."/>
            <person name="Henrissat B."/>
            <person name="Kuo A."/>
            <person name="Liang C."/>
            <person name="Lipzen A."/>
            <person name="Lutzoni F."/>
            <person name="Magnuson J."/>
            <person name="Mondo S."/>
            <person name="Nolan M."/>
            <person name="Ohm R."/>
            <person name="Pangilinan J."/>
            <person name="Park H.-J."/>
            <person name="Ramirez L."/>
            <person name="Alfaro M."/>
            <person name="Sun H."/>
            <person name="Tritt A."/>
            <person name="Yoshinaga Y."/>
            <person name="Zwiers L.-H."/>
            <person name="Turgeon B."/>
            <person name="Goodwin S."/>
            <person name="Spatafora J."/>
            <person name="Crous P."/>
            <person name="Grigoriev I."/>
        </authorList>
    </citation>
    <scope>NUCLEOTIDE SEQUENCE</scope>
    <source>
        <strain evidence="4">CBS 119925</strain>
    </source>
</reference>
<proteinExistence type="predicted"/>
<dbReference type="InterPro" id="IPR023943">
    <property type="entry name" value="Enolase-ppase_E1"/>
</dbReference>
<evidence type="ECO:0000313" key="4">
    <source>
        <dbReference type="EMBL" id="KAF2744547.1"/>
    </source>
</evidence>
<dbReference type="PANTHER" id="PTHR20371">
    <property type="entry name" value="ENOLASE-PHOSPHATASE E1"/>
    <property type="match status" value="1"/>
</dbReference>
<keyword evidence="3" id="KW-0486">Methionine biosynthesis</keyword>
<dbReference type="GO" id="GO:0019509">
    <property type="term" value="P:L-methionine salvage from methylthioadenosine"/>
    <property type="evidence" value="ECO:0007669"/>
    <property type="project" value="InterPro"/>
</dbReference>
<dbReference type="SUPFAM" id="SSF56784">
    <property type="entry name" value="HAD-like"/>
    <property type="match status" value="1"/>
</dbReference>
<dbReference type="InterPro" id="IPR036412">
    <property type="entry name" value="HAD-like_sf"/>
</dbReference>
<dbReference type="Gene3D" id="3.40.50.1000">
    <property type="entry name" value="HAD superfamily/HAD-like"/>
    <property type="match status" value="1"/>
</dbReference>
<dbReference type="PANTHER" id="PTHR20371:SF1">
    <property type="entry name" value="ENOLASE-PHOSPHATASE E1"/>
    <property type="match status" value="1"/>
</dbReference>
<dbReference type="GO" id="GO:0043874">
    <property type="term" value="F:acireductone synthase activity"/>
    <property type="evidence" value="ECO:0007669"/>
    <property type="project" value="InterPro"/>
</dbReference>
<keyword evidence="2" id="KW-0378">Hydrolase</keyword>
<dbReference type="Gene3D" id="1.10.720.60">
    <property type="match status" value="1"/>
</dbReference>
<evidence type="ECO:0000256" key="1">
    <source>
        <dbReference type="ARBA" id="ARBA00022605"/>
    </source>
</evidence>
<dbReference type="OrthoDB" id="272500at2759"/>
<dbReference type="AlphaFoldDB" id="A0A6A6V5R4"/>
<keyword evidence="1" id="KW-0028">Amino-acid biosynthesis</keyword>
<gene>
    <name evidence="4" type="ORF">M011DRAFT_168224</name>
</gene>
<dbReference type="Proteomes" id="UP000799440">
    <property type="component" value="Unassembled WGS sequence"/>
</dbReference>
<dbReference type="EMBL" id="MU006588">
    <property type="protein sequence ID" value="KAF2744547.1"/>
    <property type="molecule type" value="Genomic_DNA"/>
</dbReference>
<dbReference type="InterPro" id="IPR023214">
    <property type="entry name" value="HAD_sf"/>
</dbReference>
<evidence type="ECO:0000256" key="3">
    <source>
        <dbReference type="ARBA" id="ARBA00023167"/>
    </source>
</evidence>